<evidence type="ECO:0000256" key="5">
    <source>
        <dbReference type="ARBA" id="ARBA00022723"/>
    </source>
</evidence>
<sequence>MNDSTSNRKKRRRKDEGEGELGVVKEGKKRDLKEIITSLLLLEEQQKRDQEEFDRTLEEEKMVFEENHKKKTRAMMDYYSNLQDYYNEFDDMDRARRKRCNSASATTAAAAGAAGAASLEFSDSSVKPGSGARRLWVKDRSKAWWDECNKPEFPEEEFRKAFRMSRATFDMICDELNSVVAKEDTMLRAAIPVRQRVAVCIWRLATGEPLRLVSKKFGLGISTCHKLVLEVCSAIRTVLMPKYLQWPDEETLRRMKDEFESISGIPNVVGSMYTTHIPIIAPKISVAAYFNRRHTERNQKTSYSITVQGVVDPKGVFTDGVWIVGGSGYPLMDWVMVPYTQQNLTWTQHAFNEKIGEIQRVSREAFARLKARWCCLQKRTEVKLQDLPVVLGACCVLHNICELQNEEMDPELRINLIDDEMIPEIPLRSTTSMKARDAIAHNLLHHGLAGTAFL</sequence>
<keyword evidence="4" id="KW-0540">Nuclease</keyword>
<organism evidence="10 11">
    <name type="scientific">Vitis vinifera</name>
    <name type="common">Grape</name>
    <dbReference type="NCBI Taxonomy" id="29760"/>
    <lineage>
        <taxon>Eukaryota</taxon>
        <taxon>Viridiplantae</taxon>
        <taxon>Streptophyta</taxon>
        <taxon>Embryophyta</taxon>
        <taxon>Tracheophyta</taxon>
        <taxon>Spermatophyta</taxon>
        <taxon>Magnoliopsida</taxon>
        <taxon>eudicotyledons</taxon>
        <taxon>Gunneridae</taxon>
        <taxon>Pentapetalae</taxon>
        <taxon>rosids</taxon>
        <taxon>Vitales</taxon>
        <taxon>Vitaceae</taxon>
        <taxon>Viteae</taxon>
        <taxon>Vitis</taxon>
    </lineage>
</organism>
<dbReference type="GO" id="GO:0005634">
    <property type="term" value="C:nucleus"/>
    <property type="evidence" value="ECO:0007669"/>
    <property type="project" value="UniProtKB-SubCell"/>
</dbReference>
<dbReference type="PANTHER" id="PTHR22930:SF244">
    <property type="entry name" value="OS05G0593000 PROTEIN"/>
    <property type="match status" value="1"/>
</dbReference>
<accession>A0A438EY95</accession>
<evidence type="ECO:0000256" key="3">
    <source>
        <dbReference type="ARBA" id="ARBA00006958"/>
    </source>
</evidence>
<dbReference type="PANTHER" id="PTHR22930">
    <property type="match status" value="1"/>
</dbReference>
<evidence type="ECO:0000259" key="9">
    <source>
        <dbReference type="Pfam" id="PF13359"/>
    </source>
</evidence>
<evidence type="ECO:0000256" key="7">
    <source>
        <dbReference type="ARBA" id="ARBA00023242"/>
    </source>
</evidence>
<comment type="cofactor">
    <cofactor evidence="1">
        <name>a divalent metal cation</name>
        <dbReference type="ChEBI" id="CHEBI:60240"/>
    </cofactor>
</comment>
<dbReference type="GO" id="GO:0016787">
    <property type="term" value="F:hydrolase activity"/>
    <property type="evidence" value="ECO:0007669"/>
    <property type="project" value="UniProtKB-KW"/>
</dbReference>
<gene>
    <name evidence="10" type="primary">VvCHDh000000_1</name>
    <name evidence="10" type="ORF">CK203_072113</name>
</gene>
<proteinExistence type="inferred from homology"/>
<dbReference type="Pfam" id="PF13359">
    <property type="entry name" value="DDE_Tnp_4"/>
    <property type="match status" value="1"/>
</dbReference>
<name>A0A438EY95_VITVI</name>
<dbReference type="GO" id="GO:0004518">
    <property type="term" value="F:nuclease activity"/>
    <property type="evidence" value="ECO:0007669"/>
    <property type="project" value="UniProtKB-KW"/>
</dbReference>
<comment type="subcellular location">
    <subcellularLocation>
        <location evidence="2">Nucleus</location>
    </subcellularLocation>
</comment>
<feature type="domain" description="DDE Tnp4" evidence="9">
    <location>
        <begin position="319"/>
        <end position="399"/>
    </location>
</feature>
<keyword evidence="6" id="KW-0378">Hydrolase</keyword>
<keyword evidence="5" id="KW-0479">Metal-binding</keyword>
<dbReference type="EMBL" id="QGNW01001168">
    <property type="protein sequence ID" value="RVW52382.1"/>
    <property type="molecule type" value="Genomic_DNA"/>
</dbReference>
<evidence type="ECO:0000313" key="10">
    <source>
        <dbReference type="EMBL" id="RVW52382.1"/>
    </source>
</evidence>
<dbReference type="GO" id="GO:0046872">
    <property type="term" value="F:metal ion binding"/>
    <property type="evidence" value="ECO:0007669"/>
    <property type="project" value="UniProtKB-KW"/>
</dbReference>
<dbReference type="Proteomes" id="UP000288805">
    <property type="component" value="Unassembled WGS sequence"/>
</dbReference>
<protein>
    <submittedName>
        <fullName evidence="10">Protein ALP1-like</fullName>
    </submittedName>
</protein>
<comment type="similarity">
    <text evidence="3">Belongs to the HARBI1 family.</text>
</comment>
<evidence type="ECO:0000313" key="11">
    <source>
        <dbReference type="Proteomes" id="UP000288805"/>
    </source>
</evidence>
<dbReference type="InterPro" id="IPR027806">
    <property type="entry name" value="HARBI1_dom"/>
</dbReference>
<comment type="caution">
    <text evidence="10">The sequence shown here is derived from an EMBL/GenBank/DDBJ whole genome shotgun (WGS) entry which is preliminary data.</text>
</comment>
<dbReference type="InterPro" id="IPR045249">
    <property type="entry name" value="HARBI1-like"/>
</dbReference>
<evidence type="ECO:0000256" key="2">
    <source>
        <dbReference type="ARBA" id="ARBA00004123"/>
    </source>
</evidence>
<evidence type="ECO:0000256" key="6">
    <source>
        <dbReference type="ARBA" id="ARBA00022801"/>
    </source>
</evidence>
<keyword evidence="7" id="KW-0539">Nucleus</keyword>
<reference evidence="10 11" key="1">
    <citation type="journal article" date="2018" name="PLoS Genet.">
        <title>Population sequencing reveals clonal diversity and ancestral inbreeding in the grapevine cultivar Chardonnay.</title>
        <authorList>
            <person name="Roach M.J."/>
            <person name="Johnson D.L."/>
            <person name="Bohlmann J."/>
            <person name="van Vuuren H.J."/>
            <person name="Jones S.J."/>
            <person name="Pretorius I.S."/>
            <person name="Schmidt S.A."/>
            <person name="Borneman A.R."/>
        </authorList>
    </citation>
    <scope>NUCLEOTIDE SEQUENCE [LARGE SCALE GENOMIC DNA]</scope>
    <source>
        <strain evidence="11">cv. Chardonnay</strain>
        <tissue evidence="10">Leaf</tissue>
    </source>
</reference>
<evidence type="ECO:0000256" key="8">
    <source>
        <dbReference type="SAM" id="MobiDB-lite"/>
    </source>
</evidence>
<evidence type="ECO:0000256" key="4">
    <source>
        <dbReference type="ARBA" id="ARBA00022722"/>
    </source>
</evidence>
<feature type="region of interest" description="Disordered" evidence="8">
    <location>
        <begin position="1"/>
        <end position="22"/>
    </location>
</feature>
<evidence type="ECO:0000256" key="1">
    <source>
        <dbReference type="ARBA" id="ARBA00001968"/>
    </source>
</evidence>
<dbReference type="AlphaFoldDB" id="A0A438EY95"/>